<dbReference type="RefSeq" id="WP_229891666.1">
    <property type="nucleotide sequence ID" value="NZ_BNBD01000018.1"/>
</dbReference>
<keyword evidence="5" id="KW-1185">Reference proteome</keyword>
<reference evidence="4" key="2">
    <citation type="submission" date="2020-09" db="EMBL/GenBank/DDBJ databases">
        <authorList>
            <person name="Sun Q."/>
            <person name="Ohkuma M."/>
        </authorList>
    </citation>
    <scope>NUCLEOTIDE SEQUENCE</scope>
    <source>
        <strain evidence="4">JCM 4059</strain>
    </source>
</reference>
<dbReference type="InterPro" id="IPR036052">
    <property type="entry name" value="TrpB-like_PALP_sf"/>
</dbReference>
<organism evidence="4 5">
    <name type="scientific">Streptomyces mashuensis</name>
    <dbReference type="NCBI Taxonomy" id="33904"/>
    <lineage>
        <taxon>Bacteria</taxon>
        <taxon>Bacillati</taxon>
        <taxon>Actinomycetota</taxon>
        <taxon>Actinomycetes</taxon>
        <taxon>Kitasatosporales</taxon>
        <taxon>Streptomycetaceae</taxon>
        <taxon>Streptomyces</taxon>
    </lineage>
</organism>
<accession>A0A919BA16</accession>
<dbReference type="GO" id="GO:1901605">
    <property type="term" value="P:alpha-amino acid metabolic process"/>
    <property type="evidence" value="ECO:0007669"/>
    <property type="project" value="UniProtKB-ARBA"/>
</dbReference>
<dbReference type="InterPro" id="IPR050214">
    <property type="entry name" value="Cys_Synth/Cystath_Beta-Synth"/>
</dbReference>
<evidence type="ECO:0000313" key="4">
    <source>
        <dbReference type="EMBL" id="GHF69391.1"/>
    </source>
</evidence>
<protein>
    <submittedName>
        <fullName evidence="4">Cystathionine beta-synthase</fullName>
    </submittedName>
</protein>
<dbReference type="AlphaFoldDB" id="A0A919BA16"/>
<dbReference type="InterPro" id="IPR001926">
    <property type="entry name" value="TrpB-like_PALP"/>
</dbReference>
<evidence type="ECO:0000256" key="1">
    <source>
        <dbReference type="ARBA" id="ARBA00001933"/>
    </source>
</evidence>
<dbReference type="CDD" id="cd01561">
    <property type="entry name" value="CBS_like"/>
    <property type="match status" value="1"/>
</dbReference>
<proteinExistence type="predicted"/>
<dbReference type="Proteomes" id="UP000638313">
    <property type="component" value="Unassembled WGS sequence"/>
</dbReference>
<comment type="caution">
    <text evidence="4">The sequence shown here is derived from an EMBL/GenBank/DDBJ whole genome shotgun (WGS) entry which is preliminary data.</text>
</comment>
<evidence type="ECO:0000313" key="5">
    <source>
        <dbReference type="Proteomes" id="UP000638313"/>
    </source>
</evidence>
<dbReference type="SUPFAM" id="SSF53686">
    <property type="entry name" value="Tryptophan synthase beta subunit-like PLP-dependent enzymes"/>
    <property type="match status" value="1"/>
</dbReference>
<evidence type="ECO:0000259" key="3">
    <source>
        <dbReference type="Pfam" id="PF00291"/>
    </source>
</evidence>
<evidence type="ECO:0000256" key="2">
    <source>
        <dbReference type="ARBA" id="ARBA00022898"/>
    </source>
</evidence>
<dbReference type="Pfam" id="PF00291">
    <property type="entry name" value="PALP"/>
    <property type="match status" value="1"/>
</dbReference>
<name>A0A919BA16_9ACTN</name>
<sequence length="351" mass="37914">MPYQSIVDATELPRLVRLGPNLYGAVFSLMKLLPARFMIDRAEDRGALGTGTTIIETSSGTFALGLAMVARLRGYQLKIVGDPAIDRNLRMRLRGLGADVEIVERAGAQGGYQQARLDRVAELCEQIPDHFVPGQYDNKDNPTAYGRVAELVGDALGHVDCLVGPVGSGGSTGGLASFLRLANPGLHLVGVDTHGSVIFGMEDRPRLVRGLGNSLLPANVRHDAYDEVHWVNAAETFRATRDLHERKALFMGATSGAAHLVAQWWAARNPGAKVVVMLPDEGNRYQETVYSEEWLHANGVLADRVPDAPHREDHPRSAGPDWSWMPWGRRTLDEVLAAAPAHGLAGSGAAV</sequence>
<gene>
    <name evidence="4" type="ORF">GCM10010218_58520</name>
</gene>
<dbReference type="EMBL" id="BNBD01000018">
    <property type="protein sequence ID" value="GHF69391.1"/>
    <property type="molecule type" value="Genomic_DNA"/>
</dbReference>
<dbReference type="Gene3D" id="3.40.50.1100">
    <property type="match status" value="2"/>
</dbReference>
<feature type="domain" description="Tryptophan synthase beta chain-like PALP" evidence="3">
    <location>
        <begin position="31"/>
        <end position="280"/>
    </location>
</feature>
<comment type="cofactor">
    <cofactor evidence="1">
        <name>pyridoxal 5'-phosphate</name>
        <dbReference type="ChEBI" id="CHEBI:597326"/>
    </cofactor>
</comment>
<keyword evidence="2" id="KW-0663">Pyridoxal phosphate</keyword>
<reference evidence="4" key="1">
    <citation type="journal article" date="2014" name="Int. J. Syst. Evol. Microbiol.">
        <title>Complete genome sequence of Corynebacterium casei LMG S-19264T (=DSM 44701T), isolated from a smear-ripened cheese.</title>
        <authorList>
            <consortium name="US DOE Joint Genome Institute (JGI-PGF)"/>
            <person name="Walter F."/>
            <person name="Albersmeier A."/>
            <person name="Kalinowski J."/>
            <person name="Ruckert C."/>
        </authorList>
    </citation>
    <scope>NUCLEOTIDE SEQUENCE</scope>
    <source>
        <strain evidence="4">JCM 4059</strain>
    </source>
</reference>
<dbReference type="PANTHER" id="PTHR10314">
    <property type="entry name" value="CYSTATHIONINE BETA-SYNTHASE"/>
    <property type="match status" value="1"/>
</dbReference>